<dbReference type="SUPFAM" id="SSF55729">
    <property type="entry name" value="Acyl-CoA N-acyltransferases (Nat)"/>
    <property type="match status" value="1"/>
</dbReference>
<dbReference type="AlphaFoldDB" id="A0AA42C2A4"/>
<organism evidence="3 6">
    <name type="scientific">Brenneria izbisi</name>
    <dbReference type="NCBI Taxonomy" id="2939450"/>
    <lineage>
        <taxon>Bacteria</taxon>
        <taxon>Pseudomonadati</taxon>
        <taxon>Pseudomonadota</taxon>
        <taxon>Gammaproteobacteria</taxon>
        <taxon>Enterobacterales</taxon>
        <taxon>Pectobacteriaceae</taxon>
        <taxon>Brenneria</taxon>
    </lineage>
</organism>
<dbReference type="Gene3D" id="3.40.630.30">
    <property type="match status" value="1"/>
</dbReference>
<gene>
    <name evidence="3" type="ORF">NC803_17445</name>
    <name evidence="4" type="ORF">NC856_17415</name>
</gene>
<keyword evidence="5" id="KW-1185">Reference proteome</keyword>
<dbReference type="Proteomes" id="UP001165569">
    <property type="component" value="Unassembled WGS sequence"/>
</dbReference>
<evidence type="ECO:0000313" key="5">
    <source>
        <dbReference type="Proteomes" id="UP001165568"/>
    </source>
</evidence>
<reference evidence="3" key="1">
    <citation type="submission" date="2022-04" db="EMBL/GenBank/DDBJ databases">
        <title>Brenneria sp. isolated from walnut trees in Serbia.</title>
        <authorList>
            <person name="Gasic K."/>
            <person name="Zlatkovic N."/>
            <person name="Kuzmanovic N."/>
        </authorList>
    </citation>
    <scope>NUCLEOTIDE SEQUENCE</scope>
    <source>
        <strain evidence="4">KBI 423</strain>
        <strain evidence="3">KBI 447</strain>
    </source>
</reference>
<protein>
    <submittedName>
        <fullName evidence="3">GNAT family N-acetyltransferase</fullName>
    </submittedName>
</protein>
<dbReference type="Pfam" id="PF00583">
    <property type="entry name" value="Acetyltransf_1"/>
    <property type="match status" value="1"/>
</dbReference>
<evidence type="ECO:0000259" key="2">
    <source>
        <dbReference type="PROSITE" id="PS51186"/>
    </source>
</evidence>
<dbReference type="PROSITE" id="PS51186">
    <property type="entry name" value="GNAT"/>
    <property type="match status" value="1"/>
</dbReference>
<dbReference type="GO" id="GO:0008080">
    <property type="term" value="F:N-acetyltransferase activity"/>
    <property type="evidence" value="ECO:0007669"/>
    <property type="project" value="InterPro"/>
</dbReference>
<dbReference type="EMBL" id="JAMPJT010000023">
    <property type="protein sequence ID" value="MCV9880612.1"/>
    <property type="molecule type" value="Genomic_DNA"/>
</dbReference>
<proteinExistence type="predicted"/>
<comment type="caution">
    <text evidence="3">The sequence shown here is derived from an EMBL/GenBank/DDBJ whole genome shotgun (WGS) entry which is preliminary data.</text>
</comment>
<dbReference type="InterPro" id="IPR050769">
    <property type="entry name" value="NAT_camello-type"/>
</dbReference>
<feature type="domain" description="N-acetyltransferase" evidence="2">
    <location>
        <begin position="9"/>
        <end position="167"/>
    </location>
</feature>
<evidence type="ECO:0000313" key="4">
    <source>
        <dbReference type="EMBL" id="MCV9884030.1"/>
    </source>
</evidence>
<name>A0AA42C2A4_9GAMM</name>
<sequence>MTTAISVSLRVRPITPQDDDAIAHVIRGVSAEFGLTADKGYTISDPNLDNLFALYNQSNSAYWIVEYAGEVVGGVGIAPLTAGDDDVCELQKMYFLPVARGKGLARQLALQALEFARQRGFRRCYLETTGHLTSAIRLYQSLGFERIPYSMGNTGHTDCEVTMLKTL</sequence>
<dbReference type="RefSeq" id="WP_264091675.1">
    <property type="nucleotide sequence ID" value="NZ_JAMPJT010000023.1"/>
</dbReference>
<dbReference type="CDD" id="cd04301">
    <property type="entry name" value="NAT_SF"/>
    <property type="match status" value="1"/>
</dbReference>
<dbReference type="EMBL" id="JAMPJU010000024">
    <property type="protein sequence ID" value="MCV9884030.1"/>
    <property type="molecule type" value="Genomic_DNA"/>
</dbReference>
<dbReference type="PANTHER" id="PTHR13947">
    <property type="entry name" value="GNAT FAMILY N-ACETYLTRANSFERASE"/>
    <property type="match status" value="1"/>
</dbReference>
<dbReference type="InterPro" id="IPR016181">
    <property type="entry name" value="Acyl_CoA_acyltransferase"/>
</dbReference>
<dbReference type="Proteomes" id="UP001165568">
    <property type="component" value="Unassembled WGS sequence"/>
</dbReference>
<keyword evidence="1" id="KW-0808">Transferase</keyword>
<evidence type="ECO:0000313" key="3">
    <source>
        <dbReference type="EMBL" id="MCV9880612.1"/>
    </source>
</evidence>
<accession>A0AA42C2A4</accession>
<evidence type="ECO:0000256" key="1">
    <source>
        <dbReference type="ARBA" id="ARBA00022679"/>
    </source>
</evidence>
<dbReference type="InterPro" id="IPR000182">
    <property type="entry name" value="GNAT_dom"/>
</dbReference>
<evidence type="ECO:0000313" key="6">
    <source>
        <dbReference type="Proteomes" id="UP001165569"/>
    </source>
</evidence>
<dbReference type="PANTHER" id="PTHR13947:SF37">
    <property type="entry name" value="LD18367P"/>
    <property type="match status" value="1"/>
</dbReference>